<gene>
    <name evidence="2" type="ORF">C7P63_00425</name>
</gene>
<evidence type="ECO:0000259" key="1">
    <source>
        <dbReference type="Pfam" id="PF13556"/>
    </source>
</evidence>
<dbReference type="RefSeq" id="WP_125942190.1">
    <property type="nucleotide sequence ID" value="NZ_PXZH01000001.1"/>
</dbReference>
<dbReference type="PANTHER" id="PTHR33744:SF15">
    <property type="entry name" value="CARBOHYDRATE DIACID REGULATOR"/>
    <property type="match status" value="1"/>
</dbReference>
<keyword evidence="3" id="KW-1185">Reference proteome</keyword>
<dbReference type="PANTHER" id="PTHR33744">
    <property type="entry name" value="CARBOHYDRATE DIACID REGULATOR"/>
    <property type="match status" value="1"/>
</dbReference>
<dbReference type="InterPro" id="IPR042070">
    <property type="entry name" value="PucR_C-HTH_sf"/>
</dbReference>
<evidence type="ECO:0000313" key="2">
    <source>
        <dbReference type="EMBL" id="RST89581.1"/>
    </source>
</evidence>
<dbReference type="EMBL" id="PXZH01000001">
    <property type="protein sequence ID" value="RST89581.1"/>
    <property type="molecule type" value="Genomic_DNA"/>
</dbReference>
<feature type="domain" description="PucR C-terminal helix-turn-helix" evidence="1">
    <location>
        <begin position="236"/>
        <end position="285"/>
    </location>
</feature>
<proteinExistence type="predicted"/>
<protein>
    <submittedName>
        <fullName evidence="2">Fis family transcriptional regulator</fullName>
    </submittedName>
</protein>
<name>A0A3S0ACE8_9ENTE</name>
<dbReference type="InterPro" id="IPR025736">
    <property type="entry name" value="PucR_C-HTH_dom"/>
</dbReference>
<dbReference type="SUPFAM" id="SSF46689">
    <property type="entry name" value="Homeodomain-like"/>
    <property type="match status" value="1"/>
</dbReference>
<accession>A0A3S0ACE8</accession>
<dbReference type="Pfam" id="PF13556">
    <property type="entry name" value="HTH_30"/>
    <property type="match status" value="1"/>
</dbReference>
<evidence type="ECO:0000313" key="3">
    <source>
        <dbReference type="Proteomes" id="UP000277864"/>
    </source>
</evidence>
<organism evidence="2 3">
    <name type="scientific">Vagococcus humatus</name>
    <dbReference type="NCBI Taxonomy" id="1889241"/>
    <lineage>
        <taxon>Bacteria</taxon>
        <taxon>Bacillati</taxon>
        <taxon>Bacillota</taxon>
        <taxon>Bacilli</taxon>
        <taxon>Lactobacillales</taxon>
        <taxon>Enterococcaceae</taxon>
        <taxon>Vagococcus</taxon>
    </lineage>
</organism>
<dbReference type="InterPro" id="IPR051448">
    <property type="entry name" value="CdaR-like_regulators"/>
</dbReference>
<dbReference type="Proteomes" id="UP000277864">
    <property type="component" value="Unassembled WGS sequence"/>
</dbReference>
<sequence>MTLEELRRIYPQGKVFETQPTDPHLLAIYISPSWFAIPLKDLTASEKELLTTLAKPTETTNNHLNHHSWYRYLFQEEVPISNDKSYRFIHFRLLDDYTWAEKSAWMTGLSEMFPKVADVFFYEDLRGVLVEEQTSVVYDLDELTGILLTLEDDFSCKVQVYLGEFFQLSSFIHTYFLEELHLFKQEESFMLSHSVFRLQDVALHYLTQDKLKESYLFQHLQQKLNQFADLTPIILALWKHKGNISSTAKELFMHRNTLNYRLDKLEEETGLSVKDMDALALLYCLLIQQSSNI</sequence>
<reference evidence="2 3" key="1">
    <citation type="submission" date="2018-03" db="EMBL/GenBank/DDBJ databases">
        <authorList>
            <person name="Gulvik C.A."/>
        </authorList>
    </citation>
    <scope>NUCLEOTIDE SEQUENCE [LARGE SCALE GENOMIC DNA]</scope>
    <source>
        <strain evidence="2 3">JCM 31581</strain>
    </source>
</reference>
<comment type="caution">
    <text evidence="2">The sequence shown here is derived from an EMBL/GenBank/DDBJ whole genome shotgun (WGS) entry which is preliminary data.</text>
</comment>
<dbReference type="InterPro" id="IPR009057">
    <property type="entry name" value="Homeodomain-like_sf"/>
</dbReference>
<dbReference type="OrthoDB" id="9792148at2"/>
<dbReference type="AlphaFoldDB" id="A0A3S0ACE8"/>
<dbReference type="Gene3D" id="1.10.10.2840">
    <property type="entry name" value="PucR C-terminal helix-turn-helix domain"/>
    <property type="match status" value="1"/>
</dbReference>